<dbReference type="EMBL" id="BK015998">
    <property type="protein sequence ID" value="DAF88922.1"/>
    <property type="molecule type" value="Genomic_DNA"/>
</dbReference>
<organism evidence="1">
    <name type="scientific">Siphoviridae sp. ctoyo6</name>
    <dbReference type="NCBI Taxonomy" id="2825674"/>
    <lineage>
        <taxon>Viruses</taxon>
        <taxon>Duplodnaviria</taxon>
        <taxon>Heunggongvirae</taxon>
        <taxon>Uroviricota</taxon>
        <taxon>Caudoviricetes</taxon>
    </lineage>
</organism>
<protein>
    <submittedName>
        <fullName evidence="1">Uncharacterized protein</fullName>
    </submittedName>
</protein>
<name>A0A8S5U3A2_9CAUD</name>
<accession>A0A8S5U3A2</accession>
<sequence length="59" mass="7001">MSKLYRMESEDGTGSRHAPVVLKEMWDCHPTYFIRLAGRQLWLSAFCLYSRLLIHDRNT</sequence>
<evidence type="ECO:0000313" key="1">
    <source>
        <dbReference type="EMBL" id="DAF88922.1"/>
    </source>
</evidence>
<reference evidence="1" key="1">
    <citation type="journal article" date="2021" name="Proc. Natl. Acad. Sci. U.S.A.">
        <title>A Catalog of Tens of Thousands of Viruses from Human Metagenomes Reveals Hidden Associations with Chronic Diseases.</title>
        <authorList>
            <person name="Tisza M.J."/>
            <person name="Buck C.B."/>
        </authorList>
    </citation>
    <scope>NUCLEOTIDE SEQUENCE</scope>
    <source>
        <strain evidence="1">Ctoyo6</strain>
    </source>
</reference>
<proteinExistence type="predicted"/>